<accession>A0AA89ATD1</accession>
<dbReference type="Proteomes" id="UP001188597">
    <property type="component" value="Unassembled WGS sequence"/>
</dbReference>
<reference evidence="1" key="1">
    <citation type="submission" date="2022-12" db="EMBL/GenBank/DDBJ databases">
        <title>Draft genome assemblies for two species of Escallonia (Escalloniales).</title>
        <authorList>
            <person name="Chanderbali A."/>
            <person name="Dervinis C."/>
            <person name="Anghel I."/>
            <person name="Soltis D."/>
            <person name="Soltis P."/>
            <person name="Zapata F."/>
        </authorList>
    </citation>
    <scope>NUCLEOTIDE SEQUENCE</scope>
    <source>
        <strain evidence="1">UCBG64.0493</strain>
        <tissue evidence="1">Leaf</tissue>
    </source>
</reference>
<evidence type="ECO:0000313" key="2">
    <source>
        <dbReference type="Proteomes" id="UP001188597"/>
    </source>
</evidence>
<dbReference type="EMBL" id="JAVXUP010001217">
    <property type="protein sequence ID" value="KAK3014462.1"/>
    <property type="molecule type" value="Genomic_DNA"/>
</dbReference>
<protein>
    <submittedName>
        <fullName evidence="1">Uncharacterized protein</fullName>
    </submittedName>
</protein>
<dbReference type="AlphaFoldDB" id="A0AA89ATD1"/>
<organism evidence="1 2">
    <name type="scientific">Escallonia herrerae</name>
    <dbReference type="NCBI Taxonomy" id="1293975"/>
    <lineage>
        <taxon>Eukaryota</taxon>
        <taxon>Viridiplantae</taxon>
        <taxon>Streptophyta</taxon>
        <taxon>Embryophyta</taxon>
        <taxon>Tracheophyta</taxon>
        <taxon>Spermatophyta</taxon>
        <taxon>Magnoliopsida</taxon>
        <taxon>eudicotyledons</taxon>
        <taxon>Gunneridae</taxon>
        <taxon>Pentapetalae</taxon>
        <taxon>asterids</taxon>
        <taxon>campanulids</taxon>
        <taxon>Escalloniales</taxon>
        <taxon>Escalloniaceae</taxon>
        <taxon>Escallonia</taxon>
    </lineage>
</organism>
<gene>
    <name evidence="1" type="ORF">RJ639_008182</name>
</gene>
<name>A0AA89ATD1_9ASTE</name>
<comment type="caution">
    <text evidence="1">The sequence shown here is derived from an EMBL/GenBank/DDBJ whole genome shotgun (WGS) entry which is preliminary data.</text>
</comment>
<evidence type="ECO:0000313" key="1">
    <source>
        <dbReference type="EMBL" id="KAK3014462.1"/>
    </source>
</evidence>
<sequence length="124" mass="14780">MKLDELMHDIRKNSIFGKVRAAVYTIEYQPHILIWLSQQDKCPTPADVDQACYYRGLPEDDDEWHDALTDAVRCRTGQQLRELFVTLLLFCEITDPLKLWNFHWENLSDDIEHSQRRICKMRTL</sequence>
<proteinExistence type="predicted"/>
<keyword evidence="2" id="KW-1185">Reference proteome</keyword>